<dbReference type="Proteomes" id="UP000799429">
    <property type="component" value="Unassembled WGS sequence"/>
</dbReference>
<accession>A0A9P4S9H7</accession>
<dbReference type="Gene3D" id="2.120.10.80">
    <property type="entry name" value="Kelch-type beta propeller"/>
    <property type="match status" value="1"/>
</dbReference>
<evidence type="ECO:0000313" key="7">
    <source>
        <dbReference type="Proteomes" id="UP000799429"/>
    </source>
</evidence>
<keyword evidence="1" id="KW-0880">Kelch repeat</keyword>
<evidence type="ECO:0000256" key="3">
    <source>
        <dbReference type="SAM" id="MobiDB-lite"/>
    </source>
</evidence>
<feature type="chain" id="PRO_5040497539" description="Kelch repeat protein" evidence="5">
    <location>
        <begin position="29"/>
        <end position="585"/>
    </location>
</feature>
<dbReference type="InterPro" id="IPR015915">
    <property type="entry name" value="Kelch-typ_b-propeller"/>
</dbReference>
<dbReference type="AlphaFoldDB" id="A0A9P4S9H7"/>
<keyword evidence="4" id="KW-0472">Membrane</keyword>
<dbReference type="SUPFAM" id="SSF50965">
    <property type="entry name" value="Galactose oxidase, central domain"/>
    <property type="match status" value="1"/>
</dbReference>
<evidence type="ECO:0000256" key="5">
    <source>
        <dbReference type="SAM" id="SignalP"/>
    </source>
</evidence>
<feature type="region of interest" description="Disordered" evidence="3">
    <location>
        <begin position="462"/>
        <end position="498"/>
    </location>
</feature>
<feature type="transmembrane region" description="Helical" evidence="4">
    <location>
        <begin position="500"/>
        <end position="524"/>
    </location>
</feature>
<keyword evidence="5" id="KW-0732">Signal</keyword>
<gene>
    <name evidence="6" type="ORF">M501DRAFT_1004268</name>
</gene>
<protein>
    <recommendedName>
        <fullName evidence="8">Kelch repeat protein</fullName>
    </recommendedName>
</protein>
<dbReference type="EMBL" id="MU006096">
    <property type="protein sequence ID" value="KAF2838525.1"/>
    <property type="molecule type" value="Genomic_DNA"/>
</dbReference>
<name>A0A9P4S9H7_9PEZI</name>
<reference evidence="6" key="1">
    <citation type="journal article" date="2020" name="Stud. Mycol.">
        <title>101 Dothideomycetes genomes: a test case for predicting lifestyles and emergence of pathogens.</title>
        <authorList>
            <person name="Haridas S."/>
            <person name="Albert R."/>
            <person name="Binder M."/>
            <person name="Bloem J."/>
            <person name="Labutti K."/>
            <person name="Salamov A."/>
            <person name="Andreopoulos B."/>
            <person name="Baker S."/>
            <person name="Barry K."/>
            <person name="Bills G."/>
            <person name="Bluhm B."/>
            <person name="Cannon C."/>
            <person name="Castanera R."/>
            <person name="Culley D."/>
            <person name="Daum C."/>
            <person name="Ezra D."/>
            <person name="Gonzalez J."/>
            <person name="Henrissat B."/>
            <person name="Kuo A."/>
            <person name="Liang C."/>
            <person name="Lipzen A."/>
            <person name="Lutzoni F."/>
            <person name="Magnuson J."/>
            <person name="Mondo S."/>
            <person name="Nolan M."/>
            <person name="Ohm R."/>
            <person name="Pangilinan J."/>
            <person name="Park H.-J."/>
            <person name="Ramirez L."/>
            <person name="Alfaro M."/>
            <person name="Sun H."/>
            <person name="Tritt A."/>
            <person name="Yoshinaga Y."/>
            <person name="Zwiers L.-H."/>
            <person name="Turgeon B."/>
            <person name="Goodwin S."/>
            <person name="Spatafora J."/>
            <person name="Crous P."/>
            <person name="Grigoriev I."/>
        </authorList>
    </citation>
    <scope>NUCLEOTIDE SEQUENCE</scope>
    <source>
        <strain evidence="6">CBS 101060</strain>
    </source>
</reference>
<evidence type="ECO:0000256" key="4">
    <source>
        <dbReference type="SAM" id="Phobius"/>
    </source>
</evidence>
<proteinExistence type="predicted"/>
<organism evidence="6 7">
    <name type="scientific">Patellaria atrata CBS 101060</name>
    <dbReference type="NCBI Taxonomy" id="1346257"/>
    <lineage>
        <taxon>Eukaryota</taxon>
        <taxon>Fungi</taxon>
        <taxon>Dikarya</taxon>
        <taxon>Ascomycota</taxon>
        <taxon>Pezizomycotina</taxon>
        <taxon>Dothideomycetes</taxon>
        <taxon>Dothideomycetes incertae sedis</taxon>
        <taxon>Patellariales</taxon>
        <taxon>Patellariaceae</taxon>
        <taxon>Patellaria</taxon>
    </lineage>
</organism>
<feature type="signal peptide" evidence="5">
    <location>
        <begin position="1"/>
        <end position="28"/>
    </location>
</feature>
<evidence type="ECO:0008006" key="8">
    <source>
        <dbReference type="Google" id="ProtNLM"/>
    </source>
</evidence>
<dbReference type="Gene3D" id="1.20.5.510">
    <property type="entry name" value="Single helix bin"/>
    <property type="match status" value="1"/>
</dbReference>
<evidence type="ECO:0000256" key="1">
    <source>
        <dbReference type="ARBA" id="ARBA00022441"/>
    </source>
</evidence>
<keyword evidence="4" id="KW-1133">Transmembrane helix</keyword>
<dbReference type="PANTHER" id="PTHR46093">
    <property type="entry name" value="ACYL-COA-BINDING DOMAIN-CONTAINING PROTEIN 5"/>
    <property type="match status" value="1"/>
</dbReference>
<keyword evidence="7" id="KW-1185">Reference proteome</keyword>
<keyword evidence="4" id="KW-0812">Transmembrane</keyword>
<evidence type="ECO:0000256" key="2">
    <source>
        <dbReference type="ARBA" id="ARBA00022737"/>
    </source>
</evidence>
<sequence>MRLLSSKYAVGNLSLFLSLELLRRGSHAQIDTPVNTDDLDPMKTCRRWDSQITVVGKTAFIYGGTSIVRNGTEPTYPIMNSYLRKLDLSSSFDLSSSNIPLVAERIPPEIPILQGNAFWGADGSLFVLGGQGVPRWYINESFGFDGTHWENHYMQVYRYRISSGVWSTLDPVPPQDGSVVNAPVNWALWGWDNFRNVGYAYGGDNDMGTRTDFPGDSNWNLDISQPVNYEWRSMITLDTDSAQWSNDTFPTMPDLGGGQLLSFANLGTRNEGILVAIGGRWIKSGTMQSLRQVSVYDVGSKTWFNQTTTMPRDRDASGRWSFCAVTGTAPDNSSHNIYIYGGAKDTDGYLADVWILSLPSFRWIYGGTSDRSRAVFGCAKVAKRYLLVYGDMTENVQGNECDNDQNGFAMLDLQSLEWTSSYEAPEGTPTYLVPERIYSVIGGDANGGATLTAESYNTPSITALFNSDPTSTSSPSDSGDESNDRPTDDPNSDSGSGSSAGAIAGGVVGGVAFVGIILGVLFFWRRRKAKIQAKAAVSPVMEHKPPPYYQMTAELDTGRPPVELMGDHQYVYSAPVNNQSVARYM</sequence>
<dbReference type="OrthoDB" id="10251809at2759"/>
<feature type="compositionally biased region" description="Low complexity" evidence="3">
    <location>
        <begin position="467"/>
        <end position="477"/>
    </location>
</feature>
<keyword evidence="2" id="KW-0677">Repeat</keyword>
<comment type="caution">
    <text evidence="6">The sequence shown here is derived from an EMBL/GenBank/DDBJ whole genome shotgun (WGS) entry which is preliminary data.</text>
</comment>
<dbReference type="InterPro" id="IPR011043">
    <property type="entry name" value="Gal_Oxase/kelch_b-propeller"/>
</dbReference>
<dbReference type="PANTHER" id="PTHR46093:SF18">
    <property type="entry name" value="FIBRONECTIN TYPE-III DOMAIN-CONTAINING PROTEIN"/>
    <property type="match status" value="1"/>
</dbReference>
<evidence type="ECO:0000313" key="6">
    <source>
        <dbReference type="EMBL" id="KAF2838525.1"/>
    </source>
</evidence>